<dbReference type="RefSeq" id="WP_315726351.1">
    <property type="nucleotide sequence ID" value="NZ_JAVUPU010000005.1"/>
</dbReference>
<dbReference type="PROSITE" id="PS51257">
    <property type="entry name" value="PROKAR_LIPOPROTEIN"/>
    <property type="match status" value="1"/>
</dbReference>
<dbReference type="Proteomes" id="UP001259572">
    <property type="component" value="Unassembled WGS sequence"/>
</dbReference>
<dbReference type="EMBL" id="JAVUPU010000005">
    <property type="protein sequence ID" value="MDT9599425.1"/>
    <property type="molecule type" value="Genomic_DNA"/>
</dbReference>
<evidence type="ECO:0008006" key="3">
    <source>
        <dbReference type="Google" id="ProtNLM"/>
    </source>
</evidence>
<evidence type="ECO:0000313" key="1">
    <source>
        <dbReference type="EMBL" id="MDT9599425.1"/>
    </source>
</evidence>
<reference evidence="1 2" key="1">
    <citation type="submission" date="2023-05" db="EMBL/GenBank/DDBJ databases">
        <authorList>
            <person name="Guo Y."/>
        </authorList>
    </citation>
    <scope>NUCLEOTIDE SEQUENCE [LARGE SCALE GENOMIC DNA]</scope>
    <source>
        <strain evidence="1 2">GR2756</strain>
    </source>
</reference>
<sequence length="156" mass="16703">MSRRSATEMKSWICLCAALLAGCDGIPKDPGGTLHRVRAEGQFRVGLIAGDAARPNADREQAFLRRVASAAGARAVTVQGAAEPLLEDLEHGRIDLVVGELAPDSPWAKRVTILPPLDVESRGAQRIELSAMAANGENAWIMLLERSARHVTGTTR</sequence>
<proteinExistence type="predicted"/>
<evidence type="ECO:0000313" key="2">
    <source>
        <dbReference type="Proteomes" id="UP001259572"/>
    </source>
</evidence>
<organism evidence="1 2">
    <name type="scientific">Sphingosinicella rhizophila</name>
    <dbReference type="NCBI Taxonomy" id="3050082"/>
    <lineage>
        <taxon>Bacteria</taxon>
        <taxon>Pseudomonadati</taxon>
        <taxon>Pseudomonadota</taxon>
        <taxon>Alphaproteobacteria</taxon>
        <taxon>Sphingomonadales</taxon>
        <taxon>Sphingosinicellaceae</taxon>
        <taxon>Sphingosinicella</taxon>
    </lineage>
</organism>
<gene>
    <name evidence="1" type="ORF">RQX22_10740</name>
</gene>
<protein>
    <recommendedName>
        <fullName evidence="3">Extracellular solute-binding protein (Family 3)</fullName>
    </recommendedName>
</protein>
<name>A0ABU3Q906_9SPHN</name>
<keyword evidence="2" id="KW-1185">Reference proteome</keyword>
<accession>A0ABU3Q906</accession>
<comment type="caution">
    <text evidence="1">The sequence shown here is derived from an EMBL/GenBank/DDBJ whole genome shotgun (WGS) entry which is preliminary data.</text>
</comment>